<gene>
    <name evidence="1" type="ORF">UFOVP749_11</name>
</gene>
<name>A0A6J7X3F8_9CAUD</name>
<reference evidence="1" key="1">
    <citation type="submission" date="2020-05" db="EMBL/GenBank/DDBJ databases">
        <authorList>
            <person name="Chiriac C."/>
            <person name="Salcher M."/>
            <person name="Ghai R."/>
            <person name="Kavagutti S V."/>
        </authorList>
    </citation>
    <scope>NUCLEOTIDE SEQUENCE</scope>
</reference>
<proteinExistence type="predicted"/>
<protein>
    <submittedName>
        <fullName evidence="1">Uncharacterized protein</fullName>
    </submittedName>
</protein>
<accession>A0A6J7X3F8</accession>
<evidence type="ECO:0000313" key="1">
    <source>
        <dbReference type="EMBL" id="CAB5225358.1"/>
    </source>
</evidence>
<dbReference type="EMBL" id="LR798344">
    <property type="protein sequence ID" value="CAB5225358.1"/>
    <property type="molecule type" value="Genomic_DNA"/>
</dbReference>
<sequence>MPTATPFNNLITFSRGSNATVTGSNGLIQYAPNNLLLQSESFDNSYWAKLASTITANSAVAPDGTTSADKLAEDATTASHYVTRASADFVAGTTYTLSFYAKAVERQWVAVGFQNESNKLAWFDLATGVVGTVQANISGTSITPVGNGWYRCSITAVAATTNPYPSAAVANANGATSYAGSAGSGVLIWGAQLELGSTATTYNPTTVKNLLGFSEAFDNAAWTKVAASIVTGAQANPVNGLFNAQKFMEDTTNAEHIVRVNIALSTITGTPYGYSVYAKAAGRTQIRVTDNNVVGATFTLTGTGATSNISGGVTASISPSADGWYRCFISVAAASVNGRLALNLVSSGNTTYTGDGNSGVYIYGAQLSDSASLDPYVPTPGAAPSSTAFYGPRFDFDPVTRAPRGLLVEEQRTNLILRSEELDNAGSWTATDATVSANTAASPSGAMTADKLSETATTARHFLSTVAAVIPSAATYNVSVYAKAVERSRFNIIASGGTPDWAWFDLSAVTATVGSGTGAATITAVGSGWYRCTFTITATAAGAVQFNLMDNVVLPARLPSYAGTAGSGLLLWGTQAEAGAFATSYIPTVASTVTRSADVATISGSLFSQWYRQDEGVIAADTSTFKPTAVSGSLIIAEANDNTLNNRNMLFYTGADVRGRTAVAGVTQAEIVQAYVGNATDKLAYAYRVNDFAFARNGGLVGTDTTGTVPVVDRFMIGGFGANASLNGHIRNIRFIPARAADFQLQGLST</sequence>
<organism evidence="1">
    <name type="scientific">uncultured Caudovirales phage</name>
    <dbReference type="NCBI Taxonomy" id="2100421"/>
    <lineage>
        <taxon>Viruses</taxon>
        <taxon>Duplodnaviria</taxon>
        <taxon>Heunggongvirae</taxon>
        <taxon>Uroviricota</taxon>
        <taxon>Caudoviricetes</taxon>
        <taxon>Peduoviridae</taxon>
        <taxon>Maltschvirus</taxon>
        <taxon>Maltschvirus maltsch</taxon>
    </lineage>
</organism>